<proteinExistence type="inferred from homology"/>
<dbReference type="Gene3D" id="3.40.50.1100">
    <property type="match status" value="2"/>
</dbReference>
<dbReference type="InterPro" id="IPR037158">
    <property type="entry name" value="Thr_synth_N_sf"/>
</dbReference>
<comment type="cofactor">
    <cofactor evidence="1 6">
        <name>pyridoxal 5'-phosphate</name>
        <dbReference type="ChEBI" id="CHEBI:597326"/>
    </cofactor>
</comment>
<evidence type="ECO:0000256" key="5">
    <source>
        <dbReference type="NCBIfam" id="TIGR00260"/>
    </source>
</evidence>
<feature type="modified residue" description="N6-(pyridoxal phosphate)lysine" evidence="6">
    <location>
        <position position="113"/>
    </location>
</feature>
<evidence type="ECO:0000256" key="6">
    <source>
        <dbReference type="PIRSR" id="PIRSR604450-51"/>
    </source>
</evidence>
<dbReference type="InterPro" id="IPR004450">
    <property type="entry name" value="Thr_synthase-like"/>
</dbReference>
<evidence type="ECO:0000256" key="4">
    <source>
        <dbReference type="ARBA" id="ARBA00023239"/>
    </source>
</evidence>
<name>A0A381E9I3_9GAMM</name>
<dbReference type="Gene3D" id="3.90.1380.10">
    <property type="entry name" value="Threonine synthase, N-terminal domain"/>
    <property type="match status" value="1"/>
</dbReference>
<evidence type="ECO:0000256" key="2">
    <source>
        <dbReference type="ARBA" id="ARBA00005517"/>
    </source>
</evidence>
<dbReference type="InterPro" id="IPR051166">
    <property type="entry name" value="Threonine_Synthase"/>
</dbReference>
<feature type="domain" description="Threonine synthase N-terminal" evidence="8">
    <location>
        <begin position="2"/>
        <end position="78"/>
    </location>
</feature>
<dbReference type="NCBIfam" id="TIGR00260">
    <property type="entry name" value="thrC"/>
    <property type="match status" value="1"/>
</dbReference>
<keyword evidence="3 6" id="KW-0663">Pyridoxal phosphate</keyword>
<dbReference type="InterPro" id="IPR029144">
    <property type="entry name" value="Thr_synth_N"/>
</dbReference>
<evidence type="ECO:0000259" key="7">
    <source>
        <dbReference type="Pfam" id="PF00291"/>
    </source>
</evidence>
<dbReference type="GO" id="GO:0009088">
    <property type="term" value="P:threonine biosynthetic process"/>
    <property type="evidence" value="ECO:0007669"/>
    <property type="project" value="UniProtKB-UniRule"/>
</dbReference>
<dbReference type="SUPFAM" id="SSF53686">
    <property type="entry name" value="Tryptophan synthase beta subunit-like PLP-dependent enzymes"/>
    <property type="match status" value="1"/>
</dbReference>
<keyword evidence="10" id="KW-1185">Reference proteome</keyword>
<dbReference type="PANTHER" id="PTHR42690:SF1">
    <property type="entry name" value="THREONINE SYNTHASE-LIKE 2"/>
    <property type="match status" value="1"/>
</dbReference>
<dbReference type="GO" id="GO:0004795">
    <property type="term" value="F:threonine synthase activity"/>
    <property type="evidence" value="ECO:0007669"/>
    <property type="project" value="UniProtKB-UniRule"/>
</dbReference>
<evidence type="ECO:0000313" key="10">
    <source>
        <dbReference type="Proteomes" id="UP000254572"/>
    </source>
</evidence>
<dbReference type="PANTHER" id="PTHR42690">
    <property type="entry name" value="THREONINE SYNTHASE FAMILY MEMBER"/>
    <property type="match status" value="1"/>
</dbReference>
<reference evidence="9 10" key="1">
    <citation type="submission" date="2018-06" db="EMBL/GenBank/DDBJ databases">
        <authorList>
            <consortium name="Pathogen Informatics"/>
            <person name="Doyle S."/>
        </authorList>
    </citation>
    <scope>NUCLEOTIDE SEQUENCE [LARGE SCALE GENOMIC DNA]</scope>
    <source>
        <strain evidence="9 10">NCTC13294</strain>
    </source>
</reference>
<sequence length="470" mass="51393">MQYQSTRGAKLGGFCDILLQGLAPDGGLAMPSNIPHISGKTLESWRGLDYADLAYAVMHPFIGDIPEDDLRAILRRTYTTDAFGSADITPLTRLGDSNTYLLELSNGPSLAFKDIAMQFLGNAMAYVLETRDARLNILGATSGDTGSAAEYAMRGKDRINVFMLSPHGRMSLFQQAQMYSLQDKNIHNIAIEGVFDDCQDLVKAVNSDAAYKTAYHIGAVNSINWARVLAQSVYYFKAWLALGLPAGSPVDFCVPSGNFGNIYAGYLAKQMGLPIAHLIIATNENDVLYEALQTGHYRARPAAEVEKTSSPSMDIGKASNFERYLYNLSGNNAAQTAARWKTLVADGAIDLQPLMDAIRASGFTAGRSDHAARLATIRETYQVYNRLIDPHTADGVYVAKHWRAENKSERPLICLETALPAKFETTVREATGLRAPRPAQFEDIEEAPRRVTVMANDVSALKDYITAALA</sequence>
<dbReference type="CDD" id="cd01560">
    <property type="entry name" value="Thr-synth_2"/>
    <property type="match status" value="1"/>
</dbReference>
<evidence type="ECO:0000313" key="9">
    <source>
        <dbReference type="EMBL" id="SUX23626.1"/>
    </source>
</evidence>
<dbReference type="Pfam" id="PF24857">
    <property type="entry name" value="THR4_C"/>
    <property type="match status" value="1"/>
</dbReference>
<dbReference type="EC" id="4.2.3.1" evidence="5"/>
<dbReference type="Pfam" id="PF00291">
    <property type="entry name" value="PALP"/>
    <property type="match status" value="1"/>
</dbReference>
<gene>
    <name evidence="9" type="primary">thrC</name>
    <name evidence="9" type="ORF">NCTC13294_01570</name>
</gene>
<comment type="similarity">
    <text evidence="2">Belongs to the threonine synthase family.</text>
</comment>
<dbReference type="AlphaFoldDB" id="A0A381E9I3"/>
<dbReference type="Pfam" id="PF14821">
    <property type="entry name" value="Thr_synth_N"/>
    <property type="match status" value="1"/>
</dbReference>
<feature type="domain" description="Tryptophan synthase beta chain-like PALP" evidence="7">
    <location>
        <begin position="90"/>
        <end position="319"/>
    </location>
</feature>
<keyword evidence="4 9" id="KW-0456">Lyase</keyword>
<evidence type="ECO:0000256" key="1">
    <source>
        <dbReference type="ARBA" id="ARBA00001933"/>
    </source>
</evidence>
<evidence type="ECO:0000256" key="3">
    <source>
        <dbReference type="ARBA" id="ARBA00022898"/>
    </source>
</evidence>
<dbReference type="EMBL" id="UFUW01000001">
    <property type="protein sequence ID" value="SUX23626.1"/>
    <property type="molecule type" value="Genomic_DNA"/>
</dbReference>
<dbReference type="InterPro" id="IPR036052">
    <property type="entry name" value="TrpB-like_PALP_sf"/>
</dbReference>
<dbReference type="OrthoDB" id="9763107at2"/>
<dbReference type="InterPro" id="IPR001926">
    <property type="entry name" value="TrpB-like_PALP"/>
</dbReference>
<evidence type="ECO:0000259" key="8">
    <source>
        <dbReference type="Pfam" id="PF14821"/>
    </source>
</evidence>
<accession>A0A381E9I3</accession>
<dbReference type="RefSeq" id="WP_115611814.1">
    <property type="nucleotide sequence ID" value="NZ_JBHLZC010000002.1"/>
</dbReference>
<organism evidence="9 10">
    <name type="scientific">Cardiobacterium valvarum</name>
    <dbReference type="NCBI Taxonomy" id="194702"/>
    <lineage>
        <taxon>Bacteria</taxon>
        <taxon>Pseudomonadati</taxon>
        <taxon>Pseudomonadota</taxon>
        <taxon>Gammaproteobacteria</taxon>
        <taxon>Cardiobacteriales</taxon>
        <taxon>Cardiobacteriaceae</taxon>
        <taxon>Cardiobacterium</taxon>
    </lineage>
</organism>
<dbReference type="Proteomes" id="UP000254572">
    <property type="component" value="Unassembled WGS sequence"/>
</dbReference>
<protein>
    <recommendedName>
        <fullName evidence="5">Threonine synthase</fullName>
        <ecNumber evidence="5">4.2.3.1</ecNumber>
    </recommendedName>
</protein>